<dbReference type="PANTHER" id="PTHR21047:SF2">
    <property type="entry name" value="THYMIDINE DIPHOSPHO-4-KETO-RHAMNOSE 3,5-EPIMERASE"/>
    <property type="match status" value="1"/>
</dbReference>
<reference evidence="10 11" key="1">
    <citation type="submission" date="2017-04" db="EMBL/GenBank/DDBJ databases">
        <authorList>
            <person name="Afonso C.L."/>
            <person name="Miller P.J."/>
            <person name="Scott M.A."/>
            <person name="Spackman E."/>
            <person name="Goraichik I."/>
            <person name="Dimitrov K.M."/>
            <person name="Suarez D.L."/>
            <person name="Swayne D.E."/>
        </authorList>
    </citation>
    <scope>NUCLEOTIDE SEQUENCE [LARGE SCALE GENOMIC DNA]</scope>
    <source>
        <strain evidence="10 11">DSM 26133</strain>
    </source>
</reference>
<dbReference type="InterPro" id="IPR014710">
    <property type="entry name" value="RmlC-like_jellyroll"/>
</dbReference>
<evidence type="ECO:0000256" key="1">
    <source>
        <dbReference type="ARBA" id="ARBA00001298"/>
    </source>
</evidence>
<dbReference type="PANTHER" id="PTHR21047">
    <property type="entry name" value="DTDP-6-DEOXY-D-GLUCOSE-3,5 EPIMERASE"/>
    <property type="match status" value="1"/>
</dbReference>
<protein>
    <recommendedName>
        <fullName evidence="4">dTDP-4-dehydrorhamnose 3,5-epimerase</fullName>
        <ecNumber evidence="3">5.1.3.13</ecNumber>
    </recommendedName>
    <alternativeName>
        <fullName evidence="6">Thymidine diphospho-4-keto-rhamnose 3,5-epimerase</fullName>
    </alternativeName>
    <alternativeName>
        <fullName evidence="5">dTDP-4-keto-6-deoxyglucose 3,5-epimerase</fullName>
    </alternativeName>
    <alternativeName>
        <fullName evidence="7">dTDP-6-deoxy-D-xylo-4-hexulose 3,5-epimerase</fullName>
    </alternativeName>
</protein>
<comment type="catalytic activity">
    <reaction evidence="1">
        <text>dTDP-4-dehydro-6-deoxy-alpha-D-glucose = dTDP-4-dehydro-beta-L-rhamnose</text>
        <dbReference type="Rhea" id="RHEA:16969"/>
        <dbReference type="ChEBI" id="CHEBI:57649"/>
        <dbReference type="ChEBI" id="CHEBI:62830"/>
        <dbReference type="EC" id="5.1.3.13"/>
    </reaction>
</comment>
<evidence type="ECO:0000256" key="6">
    <source>
        <dbReference type="ARBA" id="ARBA00031424"/>
    </source>
</evidence>
<dbReference type="AlphaFoldDB" id="A0A1W2GCZ5"/>
<dbReference type="InterPro" id="IPR011051">
    <property type="entry name" value="RmlC_Cupin_sf"/>
</dbReference>
<feature type="active site" description="Proton acceptor" evidence="8">
    <location>
        <position position="61"/>
    </location>
</feature>
<dbReference type="EC" id="5.1.3.13" evidence="3"/>
<evidence type="ECO:0000256" key="2">
    <source>
        <dbReference type="ARBA" id="ARBA00001997"/>
    </source>
</evidence>
<dbReference type="SUPFAM" id="SSF51182">
    <property type="entry name" value="RmlC-like cupins"/>
    <property type="match status" value="1"/>
</dbReference>
<evidence type="ECO:0000256" key="7">
    <source>
        <dbReference type="ARBA" id="ARBA00033311"/>
    </source>
</evidence>
<dbReference type="GO" id="GO:0019305">
    <property type="term" value="P:dTDP-rhamnose biosynthetic process"/>
    <property type="evidence" value="ECO:0007669"/>
    <property type="project" value="TreeGrafter"/>
</dbReference>
<dbReference type="EMBL" id="FWYF01000002">
    <property type="protein sequence ID" value="SMD34352.1"/>
    <property type="molecule type" value="Genomic_DNA"/>
</dbReference>
<dbReference type="OrthoDB" id="9800680at2"/>
<dbReference type="Gene3D" id="2.60.120.10">
    <property type="entry name" value="Jelly Rolls"/>
    <property type="match status" value="1"/>
</dbReference>
<dbReference type="CDD" id="cd00438">
    <property type="entry name" value="cupin_RmlC"/>
    <property type="match status" value="1"/>
</dbReference>
<dbReference type="InterPro" id="IPR000888">
    <property type="entry name" value="RmlC-like"/>
</dbReference>
<dbReference type="RefSeq" id="WP_084372645.1">
    <property type="nucleotide sequence ID" value="NZ_FWYF01000002.1"/>
</dbReference>
<feature type="active site" description="Proton donor" evidence="8">
    <location>
        <position position="131"/>
    </location>
</feature>
<evidence type="ECO:0000256" key="4">
    <source>
        <dbReference type="ARBA" id="ARBA00019595"/>
    </source>
</evidence>
<sequence>MNLIEAKIPGLFLVENNLLRDNRGTFLKTFQKSVFEKAHSDLNFSESYYSVSQKDVIRGMHFQIPPEDHHKLIYVPKGKILDVVLDLRKQSDTFGQFESFELSSENAKAVLIPKGCAHGFRSLEDDTITIYAVTTEYNNVLDLGIKWESFGFNWGISKPIISARDLSFPSLEDFKNSNPF</sequence>
<evidence type="ECO:0000256" key="3">
    <source>
        <dbReference type="ARBA" id="ARBA00012098"/>
    </source>
</evidence>
<dbReference type="GO" id="GO:0000271">
    <property type="term" value="P:polysaccharide biosynthetic process"/>
    <property type="evidence" value="ECO:0007669"/>
    <property type="project" value="TreeGrafter"/>
</dbReference>
<organism evidence="10 11">
    <name type="scientific">Reichenbachiella faecimaris</name>
    <dbReference type="NCBI Taxonomy" id="692418"/>
    <lineage>
        <taxon>Bacteria</taxon>
        <taxon>Pseudomonadati</taxon>
        <taxon>Bacteroidota</taxon>
        <taxon>Cytophagia</taxon>
        <taxon>Cytophagales</taxon>
        <taxon>Reichenbachiellaceae</taxon>
        <taxon>Reichenbachiella</taxon>
    </lineage>
</organism>
<evidence type="ECO:0000256" key="5">
    <source>
        <dbReference type="ARBA" id="ARBA00029758"/>
    </source>
</evidence>
<dbReference type="GO" id="GO:0005829">
    <property type="term" value="C:cytosol"/>
    <property type="evidence" value="ECO:0007669"/>
    <property type="project" value="TreeGrafter"/>
</dbReference>
<accession>A0A1W2GCZ5</accession>
<evidence type="ECO:0000256" key="8">
    <source>
        <dbReference type="PIRSR" id="PIRSR600888-1"/>
    </source>
</evidence>
<name>A0A1W2GCZ5_REIFA</name>
<dbReference type="Pfam" id="PF00908">
    <property type="entry name" value="dTDP_sugar_isom"/>
    <property type="match status" value="1"/>
</dbReference>
<dbReference type="GO" id="GO:0008830">
    <property type="term" value="F:dTDP-4-dehydrorhamnose 3,5-epimerase activity"/>
    <property type="evidence" value="ECO:0007669"/>
    <property type="project" value="UniProtKB-EC"/>
</dbReference>
<dbReference type="STRING" id="692418.SAMN04488029_1961"/>
<dbReference type="Proteomes" id="UP000192472">
    <property type="component" value="Unassembled WGS sequence"/>
</dbReference>
<evidence type="ECO:0000313" key="10">
    <source>
        <dbReference type="EMBL" id="SMD34352.1"/>
    </source>
</evidence>
<keyword evidence="11" id="KW-1185">Reference proteome</keyword>
<evidence type="ECO:0000313" key="11">
    <source>
        <dbReference type="Proteomes" id="UP000192472"/>
    </source>
</evidence>
<evidence type="ECO:0000256" key="9">
    <source>
        <dbReference type="PIRSR" id="PIRSR600888-3"/>
    </source>
</evidence>
<proteinExistence type="predicted"/>
<gene>
    <name evidence="10" type="ORF">SAMN04488029_1961</name>
</gene>
<feature type="site" description="Participates in a stacking interaction with the thymidine ring of dTDP-4-oxo-6-deoxyglucose" evidence="9">
    <location>
        <position position="137"/>
    </location>
</feature>
<comment type="function">
    <text evidence="2">Catalyzes the epimerization of the C3' and C5'positions of dTDP-6-deoxy-D-xylo-4-hexulose, forming dTDP-6-deoxy-L-lyxo-4-hexulose.</text>
</comment>